<evidence type="ECO:0000313" key="9">
    <source>
        <dbReference type="EMBL" id="OAD75636.1"/>
    </source>
</evidence>
<feature type="transmembrane region" description="Helical" evidence="8">
    <location>
        <begin position="353"/>
        <end position="373"/>
    </location>
</feature>
<comment type="subcellular location">
    <subcellularLocation>
        <location evidence="8">Endoplasmic reticulum membrane</location>
        <topology evidence="8">Multi-pass membrane protein</topology>
    </subcellularLocation>
    <subcellularLocation>
        <location evidence="1">Membrane</location>
        <topology evidence="1">Multi-pass membrane protein</topology>
    </subcellularLocation>
</comment>
<keyword evidence="8" id="KW-0012">Acyltransferase</keyword>
<dbReference type="EMBL" id="KV440977">
    <property type="protein sequence ID" value="OAD75636.1"/>
    <property type="molecule type" value="Genomic_DNA"/>
</dbReference>
<name>A0A162PZ31_PHYB8</name>
<feature type="transmembrane region" description="Helical" evidence="8">
    <location>
        <begin position="114"/>
        <end position="136"/>
    </location>
</feature>
<keyword evidence="5 8" id="KW-0812">Transmembrane</keyword>
<comment type="pathway">
    <text evidence="2 8">Glycolipid biosynthesis; glycosylphosphatidylinositol-anchor biosynthesis.</text>
</comment>
<evidence type="ECO:0000313" key="10">
    <source>
        <dbReference type="Proteomes" id="UP000077315"/>
    </source>
</evidence>
<comment type="function">
    <text evidence="8">A acetyltransferase, which acetylates the inositol ring of phosphatidylinositol during biosynthesis of GPI-anchor.</text>
</comment>
<dbReference type="FunCoup" id="A0A162PZ31">
    <property type="interactions" value="127"/>
</dbReference>
<dbReference type="GO" id="GO:0006506">
    <property type="term" value="P:GPI anchor biosynthetic process"/>
    <property type="evidence" value="ECO:0007669"/>
    <property type="project" value="UniProtKB-UniPathway"/>
</dbReference>
<reference evidence="10" key="1">
    <citation type="submission" date="2015-06" db="EMBL/GenBank/DDBJ databases">
        <title>Expansion of signal transduction pathways in fungi by whole-genome duplication.</title>
        <authorList>
            <consortium name="DOE Joint Genome Institute"/>
            <person name="Corrochano L.M."/>
            <person name="Kuo A."/>
            <person name="Marcet-Houben M."/>
            <person name="Polaino S."/>
            <person name="Salamov A."/>
            <person name="Villalobos J.M."/>
            <person name="Alvarez M.I."/>
            <person name="Avalos J."/>
            <person name="Benito E.P."/>
            <person name="Benoit I."/>
            <person name="Burger G."/>
            <person name="Camino L.P."/>
            <person name="Canovas D."/>
            <person name="Cerda-Olmedo E."/>
            <person name="Cheng J.-F."/>
            <person name="Dominguez A."/>
            <person name="Elias M."/>
            <person name="Eslava A.P."/>
            <person name="Glaser F."/>
            <person name="Grimwood J."/>
            <person name="Gutierrez G."/>
            <person name="Heitman J."/>
            <person name="Henrissat B."/>
            <person name="Iturriaga E.A."/>
            <person name="Lang B.F."/>
            <person name="Lavin J.L."/>
            <person name="Lee S."/>
            <person name="Li W."/>
            <person name="Lindquist E."/>
            <person name="Lopez-Garcia S."/>
            <person name="Luque E.M."/>
            <person name="Marcos A.T."/>
            <person name="Martin J."/>
            <person name="McCluskey K."/>
            <person name="Medina H.R."/>
            <person name="Miralles-Duran A."/>
            <person name="Miyazaki A."/>
            <person name="Munoz-Torres E."/>
            <person name="Oguiza J.A."/>
            <person name="Ohm R."/>
            <person name="Olmedo M."/>
            <person name="Orejas M."/>
            <person name="Ortiz-Castellanos L."/>
            <person name="Pisabarro A.G."/>
            <person name="Rodriguez-Romero J."/>
            <person name="Ruiz-Herrera J."/>
            <person name="Ruiz-Vazquez R."/>
            <person name="Sanz C."/>
            <person name="Schackwitz W."/>
            <person name="Schmutz J."/>
            <person name="Shahriari M."/>
            <person name="Shelest E."/>
            <person name="Silva-Franco F."/>
            <person name="Soanes D."/>
            <person name="Syed K."/>
            <person name="Tagua V.G."/>
            <person name="Talbot N.J."/>
            <person name="Thon M."/>
            <person name="De vries R.P."/>
            <person name="Wiebenga A."/>
            <person name="Yadav J.S."/>
            <person name="Braun E.L."/>
            <person name="Baker S."/>
            <person name="Garre V."/>
            <person name="Horwitz B."/>
            <person name="Torres-Martinez S."/>
            <person name="Idnurm A."/>
            <person name="Herrera-Estrella A."/>
            <person name="Gabaldon T."/>
            <person name="Grigoriev I.V."/>
        </authorList>
    </citation>
    <scope>NUCLEOTIDE SEQUENCE [LARGE SCALE GENOMIC DNA]</scope>
    <source>
        <strain evidence="10">NRRL 1555(-)</strain>
    </source>
</reference>
<evidence type="ECO:0000256" key="3">
    <source>
        <dbReference type="ARBA" id="ARBA00007559"/>
    </source>
</evidence>
<dbReference type="Pfam" id="PF06423">
    <property type="entry name" value="GWT1"/>
    <property type="match status" value="1"/>
</dbReference>
<feature type="transmembrane region" description="Helical" evidence="8">
    <location>
        <begin position="156"/>
        <end position="174"/>
    </location>
</feature>
<keyword evidence="6 8" id="KW-1133">Transmembrane helix</keyword>
<dbReference type="UniPathway" id="UPA00196"/>
<dbReference type="PANTHER" id="PTHR20661">
    <property type="entry name" value="PHOSPHATIDYLINOSITOL-GLYCAN BIOSYNTHESIS CLASS W PROTEIN"/>
    <property type="match status" value="1"/>
</dbReference>
<evidence type="ECO:0000256" key="4">
    <source>
        <dbReference type="ARBA" id="ARBA00022502"/>
    </source>
</evidence>
<feature type="transmembrane region" description="Helical" evidence="8">
    <location>
        <begin position="394"/>
        <end position="412"/>
    </location>
</feature>
<dbReference type="AlphaFoldDB" id="A0A162PZ31"/>
<feature type="transmembrane region" description="Helical" evidence="8">
    <location>
        <begin position="287"/>
        <end position="308"/>
    </location>
</feature>
<keyword evidence="8" id="KW-0256">Endoplasmic reticulum</keyword>
<feature type="transmembrane region" description="Helical" evidence="8">
    <location>
        <begin position="329"/>
        <end position="347"/>
    </location>
</feature>
<protein>
    <recommendedName>
        <fullName evidence="8">GPI-anchored wall transfer protein</fullName>
        <ecNumber evidence="8">2.3.-.-</ecNumber>
    </recommendedName>
</protein>
<evidence type="ECO:0000256" key="1">
    <source>
        <dbReference type="ARBA" id="ARBA00004141"/>
    </source>
</evidence>
<feature type="transmembrane region" description="Helical" evidence="8">
    <location>
        <begin position="221"/>
        <end position="241"/>
    </location>
</feature>
<gene>
    <name evidence="9" type="ORF">PHYBLDRAFT_166864</name>
</gene>
<dbReference type="Proteomes" id="UP000077315">
    <property type="component" value="Unassembled WGS sequence"/>
</dbReference>
<feature type="transmembrane region" description="Helical" evidence="8">
    <location>
        <begin position="186"/>
        <end position="206"/>
    </location>
</feature>
<dbReference type="GO" id="GO:0072659">
    <property type="term" value="P:protein localization to plasma membrane"/>
    <property type="evidence" value="ECO:0007669"/>
    <property type="project" value="TreeGrafter"/>
</dbReference>
<dbReference type="GeneID" id="28996413"/>
<dbReference type="VEuPathDB" id="FungiDB:PHYBLDRAFT_166864"/>
<dbReference type="InParanoid" id="A0A162PZ31"/>
<dbReference type="InterPro" id="IPR009447">
    <property type="entry name" value="PIGW/GWT1"/>
</dbReference>
<feature type="transmembrane region" description="Helical" evidence="8">
    <location>
        <begin position="248"/>
        <end position="267"/>
    </location>
</feature>
<dbReference type="EC" id="2.3.-.-" evidence="8"/>
<keyword evidence="7 8" id="KW-0472">Membrane</keyword>
<dbReference type="OrthoDB" id="15270at2759"/>
<dbReference type="PIRSF" id="PIRSF017321">
    <property type="entry name" value="GWT1"/>
    <property type="match status" value="1"/>
</dbReference>
<evidence type="ECO:0000256" key="7">
    <source>
        <dbReference type="ARBA" id="ARBA00023136"/>
    </source>
</evidence>
<dbReference type="RefSeq" id="XP_018293676.1">
    <property type="nucleotide sequence ID" value="XM_018435507.1"/>
</dbReference>
<keyword evidence="8" id="KW-0808">Transferase</keyword>
<organism evidence="9 10">
    <name type="scientific">Phycomyces blakesleeanus (strain ATCC 8743b / DSM 1359 / FGSC 10004 / NBRC 33097 / NRRL 1555)</name>
    <dbReference type="NCBI Taxonomy" id="763407"/>
    <lineage>
        <taxon>Eukaryota</taxon>
        <taxon>Fungi</taxon>
        <taxon>Fungi incertae sedis</taxon>
        <taxon>Mucoromycota</taxon>
        <taxon>Mucoromycotina</taxon>
        <taxon>Mucoromycetes</taxon>
        <taxon>Mucorales</taxon>
        <taxon>Phycomycetaceae</taxon>
        <taxon>Phycomyces</taxon>
    </lineage>
</organism>
<evidence type="ECO:0000256" key="2">
    <source>
        <dbReference type="ARBA" id="ARBA00004687"/>
    </source>
</evidence>
<dbReference type="PANTHER" id="PTHR20661:SF0">
    <property type="entry name" value="PHOSPHATIDYLINOSITOL-GLYCAN BIOSYNTHESIS CLASS W PROTEIN"/>
    <property type="match status" value="1"/>
</dbReference>
<evidence type="ECO:0000256" key="6">
    <source>
        <dbReference type="ARBA" id="ARBA00022989"/>
    </source>
</evidence>
<comment type="similarity">
    <text evidence="3 8">Belongs to the PIGW family.</text>
</comment>
<dbReference type="GO" id="GO:0005789">
    <property type="term" value="C:endoplasmic reticulum membrane"/>
    <property type="evidence" value="ECO:0007669"/>
    <property type="project" value="UniProtKB-SubCell"/>
</dbReference>
<evidence type="ECO:0000256" key="5">
    <source>
        <dbReference type="ARBA" id="ARBA00022692"/>
    </source>
</evidence>
<keyword evidence="4 8" id="KW-0337">GPI-anchor biosynthesis</keyword>
<proteinExistence type="inferred from homology"/>
<sequence>MTGDEYKRAQEAWVSDCTGGSTFEVITICFSSVASHILWSSLSRANIKISDSYWAQVLIYCLPVFACQTLAADYAHLVSIGLLTASALVYNLTSESASASVSPLPEAKTSMFKSYLTVYRGCTMLMTCIAILAVDFPIFPRRFAKVETFGTSLMDVGVGSFVFSSGVVASRAYLAGNSSLSKSKALVQSFRSALPILVLGGLRLVLTRGVDYQTHTSEYGLHWNFFFTLGFLPAFVTLVSFLQRYASFGVLALTVGALYEAVLQYGLQTWILEAPRVDLLSANKEGIFSFFGYLSIFLFGLDSGLVVFKKYKADDDRCPTGRQLIKRAVGLWIVYMAWTGTTDFAVSRRLANGPYVLWVVAFNLSLLAALVFVDHKSQVKGQGPSLLFAMNQNGLVTFLVANVLTGLVNLSIRTLYCSAIVSFLVCSIYIVAVTLFPWVLWTKFQIRFKL</sequence>
<evidence type="ECO:0000256" key="8">
    <source>
        <dbReference type="RuleBase" id="RU280819"/>
    </source>
</evidence>
<accession>A0A162PZ31</accession>
<keyword evidence="10" id="KW-1185">Reference proteome</keyword>
<dbReference type="STRING" id="763407.A0A162PZ31"/>
<dbReference type="GO" id="GO:0032216">
    <property type="term" value="F:glucosaminyl-phosphatidylinositol O-acyltransferase activity"/>
    <property type="evidence" value="ECO:0007669"/>
    <property type="project" value="TreeGrafter"/>
</dbReference>
<feature type="transmembrane region" description="Helical" evidence="8">
    <location>
        <begin position="418"/>
        <end position="441"/>
    </location>
</feature>